<keyword evidence="2" id="KW-0285">Flavoprotein</keyword>
<dbReference type="GO" id="GO:0010181">
    <property type="term" value="F:FMN binding"/>
    <property type="evidence" value="ECO:0007669"/>
    <property type="project" value="InterPro"/>
</dbReference>
<organism evidence="6 7">
    <name type="scientific">Acidipila rosea</name>
    <dbReference type="NCBI Taxonomy" id="768535"/>
    <lineage>
        <taxon>Bacteria</taxon>
        <taxon>Pseudomonadati</taxon>
        <taxon>Acidobacteriota</taxon>
        <taxon>Terriglobia</taxon>
        <taxon>Terriglobales</taxon>
        <taxon>Acidobacteriaceae</taxon>
        <taxon>Acidipila</taxon>
    </lineage>
</organism>
<dbReference type="Pfam" id="PF01613">
    <property type="entry name" value="Flavin_Reduct"/>
    <property type="match status" value="1"/>
</dbReference>
<keyword evidence="3" id="KW-0288">FMN</keyword>
<evidence type="ECO:0000313" key="7">
    <source>
        <dbReference type="Proteomes" id="UP000295210"/>
    </source>
</evidence>
<dbReference type="Gene3D" id="2.30.110.10">
    <property type="entry name" value="Electron Transport, Fmn-binding Protein, Chain A"/>
    <property type="match status" value="1"/>
</dbReference>
<accession>A0A4R1L8C1</accession>
<name>A0A4R1L8C1_9BACT</name>
<evidence type="ECO:0000256" key="2">
    <source>
        <dbReference type="ARBA" id="ARBA00022630"/>
    </source>
</evidence>
<dbReference type="RefSeq" id="WP_131993109.1">
    <property type="nucleotide sequence ID" value="NZ_SMGK01000002.1"/>
</dbReference>
<evidence type="ECO:0000256" key="1">
    <source>
        <dbReference type="ARBA" id="ARBA00001917"/>
    </source>
</evidence>
<gene>
    <name evidence="6" type="ORF">C7378_1120</name>
</gene>
<evidence type="ECO:0000256" key="4">
    <source>
        <dbReference type="ARBA" id="ARBA00038054"/>
    </source>
</evidence>
<reference evidence="6 7" key="1">
    <citation type="submission" date="2019-03" db="EMBL/GenBank/DDBJ databases">
        <title>Genomic Encyclopedia of Type Strains, Phase IV (KMG-IV): sequencing the most valuable type-strain genomes for metagenomic binning, comparative biology and taxonomic classification.</title>
        <authorList>
            <person name="Goeker M."/>
        </authorList>
    </citation>
    <scope>NUCLEOTIDE SEQUENCE [LARGE SCALE GENOMIC DNA]</scope>
    <source>
        <strain evidence="6 7">DSM 103428</strain>
    </source>
</reference>
<dbReference type="Proteomes" id="UP000295210">
    <property type="component" value="Unassembled WGS sequence"/>
</dbReference>
<dbReference type="AlphaFoldDB" id="A0A4R1L8C1"/>
<dbReference type="EMBL" id="SMGK01000002">
    <property type="protein sequence ID" value="TCK73507.1"/>
    <property type="molecule type" value="Genomic_DNA"/>
</dbReference>
<dbReference type="InterPro" id="IPR012349">
    <property type="entry name" value="Split_barrel_FMN-bd"/>
</dbReference>
<feature type="domain" description="Flavin reductase like" evidence="5">
    <location>
        <begin position="20"/>
        <end position="166"/>
    </location>
</feature>
<sequence length="213" mass="23514">MEFPVETLAHRQIYNLLIGLVAPRPIALVTSADTDGSLNAAPFSAFNYLCTDPPVVALGVTNRPDASFVPKDTARNIRRTHEFVVNIVTEDIAEAMNVCATDFPAGVNELEMAGLTTTPSSVVSVPRIAQAHAALECREHSTIEIGNSRIILGRVVSMFVEDRFVDPTGPYIKSEELHAIGRMNGLGMYVRTRDAFLKMDRIPYAEWQRRQAK</sequence>
<evidence type="ECO:0000313" key="6">
    <source>
        <dbReference type="EMBL" id="TCK73507.1"/>
    </source>
</evidence>
<dbReference type="SMART" id="SM00903">
    <property type="entry name" value="Flavin_Reduct"/>
    <property type="match status" value="1"/>
</dbReference>
<dbReference type="InterPro" id="IPR002563">
    <property type="entry name" value="Flavin_Rdtase-like_dom"/>
</dbReference>
<proteinExistence type="inferred from homology"/>
<evidence type="ECO:0000259" key="5">
    <source>
        <dbReference type="SMART" id="SM00903"/>
    </source>
</evidence>
<dbReference type="OrthoDB" id="9794638at2"/>
<dbReference type="SUPFAM" id="SSF50475">
    <property type="entry name" value="FMN-binding split barrel"/>
    <property type="match status" value="1"/>
</dbReference>
<dbReference type="GO" id="GO:0016646">
    <property type="term" value="F:oxidoreductase activity, acting on the CH-NH group of donors, NAD or NADP as acceptor"/>
    <property type="evidence" value="ECO:0007669"/>
    <property type="project" value="UniProtKB-ARBA"/>
</dbReference>
<keyword evidence="7" id="KW-1185">Reference proteome</keyword>
<comment type="similarity">
    <text evidence="4">Belongs to the flavoredoxin family.</text>
</comment>
<dbReference type="PANTHER" id="PTHR33798:SF5">
    <property type="entry name" value="FLAVIN REDUCTASE LIKE DOMAIN-CONTAINING PROTEIN"/>
    <property type="match status" value="1"/>
</dbReference>
<comment type="caution">
    <text evidence="6">The sequence shown here is derived from an EMBL/GenBank/DDBJ whole genome shotgun (WGS) entry which is preliminary data.</text>
</comment>
<comment type="cofactor">
    <cofactor evidence="1">
        <name>FMN</name>
        <dbReference type="ChEBI" id="CHEBI:58210"/>
    </cofactor>
</comment>
<protein>
    <submittedName>
        <fullName evidence="6">Flavin reductase (DIM6/NTAB) family NADH-FMN oxidoreductase RutF</fullName>
    </submittedName>
</protein>
<evidence type="ECO:0000256" key="3">
    <source>
        <dbReference type="ARBA" id="ARBA00022643"/>
    </source>
</evidence>
<dbReference type="PANTHER" id="PTHR33798">
    <property type="entry name" value="FLAVOPROTEIN OXYGENASE"/>
    <property type="match status" value="1"/>
</dbReference>